<dbReference type="PANTHER" id="PTHR43730:SF1">
    <property type="entry name" value="BETA-MANNOSIDASE"/>
    <property type="match status" value="1"/>
</dbReference>
<dbReference type="GO" id="GO:0006516">
    <property type="term" value="P:glycoprotein catabolic process"/>
    <property type="evidence" value="ECO:0007669"/>
    <property type="project" value="TreeGrafter"/>
</dbReference>
<keyword evidence="5 11" id="KW-0732">Signal</keyword>
<dbReference type="Pfam" id="PF17753">
    <property type="entry name" value="Ig_mannosidase"/>
    <property type="match status" value="1"/>
</dbReference>
<keyword evidence="7" id="KW-0325">Glycoprotein</keyword>
<dbReference type="InterPro" id="IPR013783">
    <property type="entry name" value="Ig-like_fold"/>
</dbReference>
<evidence type="ECO:0000256" key="2">
    <source>
        <dbReference type="ARBA" id="ARBA00004371"/>
    </source>
</evidence>
<dbReference type="GO" id="GO:0005764">
    <property type="term" value="C:lysosome"/>
    <property type="evidence" value="ECO:0007669"/>
    <property type="project" value="UniProtKB-SubCell"/>
</dbReference>
<keyword evidence="9" id="KW-0326">Glycosidase</keyword>
<evidence type="ECO:0000256" key="4">
    <source>
        <dbReference type="ARBA" id="ARBA00012754"/>
    </source>
</evidence>
<evidence type="ECO:0000256" key="3">
    <source>
        <dbReference type="ARBA" id="ARBA00007401"/>
    </source>
</evidence>
<dbReference type="InterPro" id="IPR036156">
    <property type="entry name" value="Beta-gal/glucu_dom_sf"/>
</dbReference>
<sequence length="919" mass="106757">MIFASMLLAAFCIFRTVFMGRFHNLEMNQIDFNTCDWSFRCRNCSLMGKATVPGDIYTDLFRQRLIPEPLYGNNDQQLRWVAENDWIYETTFRLDPVWKEYKAIVLSIEGLDTISTVYLNDAEVLRTHNQFLAYLIPLEVWRVGDNNLTIEFKSPIRYTKRRAGDYYAKVLHDVPPICPPEVFHGVCHANFIRKIQSSFSWDWGPAFPTVGIWQPMRLYGVNTILFERLSAIVKAEQDSFIITVELHIFSAISSDSLEGLVSIPELAMWASFKERVIGMRRNRFTMSLIVHNESVELWWPNGYGKQRLYVLNASAKLNGEDIHATPIRIGFRRIELVQNLVDSKNQTKGRNFFFKLNGIPIFLKGSNWIPISPFPAQNHTQRMRFLLKSTVDANMNALRVWGGGRYESDEFYEMADEMGILIWHDLMFACALYPVDELFLSTIRKEVTEQVLRLRHHASILVWAGNNENELAIRTGWWYVNNYPIDAMVRDYVKLYKETIAPIVSQLDDSRPFVISSPSNGIVTEREGGVAINPNDPKYGDIHFYNEIIDLWKDNVYQIPRCATEYGVQSLPRKETLLHYLNESEWYYMSKGMINRQHHPGGVLSLITMIFSHFRIPSECSSHNRNDLFECRYMNSTTFLDRFIYYTQLHQAIAYQTQTEHYRRWRSIINKDGLGNTMCALYWQLNDVWAAPTWSTIDFDLSWKPAHYFARRFFEKIVISMYLDDAGNLRVFVVSDHVKTLVNHTVVVDMLAWTNGFKPVYSANKTIDIPAFTSIPLVMFETTDSEMISKAFKDDEEFIMRGRLLRPDGSRLGYDAILHPDKLYKADESTFGTVTVESFKQIDESNYELKLSADKITPFVWLEMTPDVIGSFSDNAFTMTEPSRTLIVHIEYNPQMRTLTLQDIEVCSLRNCGLKRPAL</sequence>
<keyword evidence="14" id="KW-1185">Reference proteome</keyword>
<evidence type="ECO:0000256" key="8">
    <source>
        <dbReference type="ARBA" id="ARBA00023228"/>
    </source>
</evidence>
<evidence type="ECO:0000313" key="14">
    <source>
        <dbReference type="Proteomes" id="UP000887569"/>
    </source>
</evidence>
<evidence type="ECO:0000256" key="9">
    <source>
        <dbReference type="ARBA" id="ARBA00023295"/>
    </source>
</evidence>
<dbReference type="FunFam" id="3.20.20.80:FF:000035">
    <property type="entry name" value="Mannosidase beta"/>
    <property type="match status" value="1"/>
</dbReference>
<dbReference type="Gene3D" id="3.20.20.80">
    <property type="entry name" value="Glycosidases"/>
    <property type="match status" value="1"/>
</dbReference>
<feature type="domain" description="Beta-mannosidase-like galactose-binding" evidence="13">
    <location>
        <begin position="37"/>
        <end position="214"/>
    </location>
</feature>
<dbReference type="PANTHER" id="PTHR43730">
    <property type="entry name" value="BETA-MANNOSIDASE"/>
    <property type="match status" value="1"/>
</dbReference>
<comment type="catalytic activity">
    <reaction evidence="1">
        <text>Hydrolysis of terminal, non-reducing beta-D-mannose residues in beta-D-mannosides.</text>
        <dbReference type="EC" id="3.2.1.25"/>
    </reaction>
</comment>
<comment type="subcellular location">
    <subcellularLocation>
        <location evidence="2">Lysosome</location>
    </subcellularLocation>
</comment>
<dbReference type="SUPFAM" id="SSF51445">
    <property type="entry name" value="(Trans)glycosidases"/>
    <property type="match status" value="1"/>
</dbReference>
<evidence type="ECO:0000259" key="13">
    <source>
        <dbReference type="Pfam" id="PF22666"/>
    </source>
</evidence>
<keyword evidence="6" id="KW-0378">Hydrolase</keyword>
<dbReference type="Gene3D" id="2.60.120.260">
    <property type="entry name" value="Galactose-binding domain-like"/>
    <property type="match status" value="1"/>
</dbReference>
<feature type="chain" id="PRO_5037251866" description="beta-mannosidase" evidence="11">
    <location>
        <begin position="20"/>
        <end position="919"/>
    </location>
</feature>
<dbReference type="FunFam" id="2.60.120.260:FF:000060">
    <property type="entry name" value="Probable beta-mannosidase"/>
    <property type="match status" value="1"/>
</dbReference>
<dbReference type="InterPro" id="IPR054593">
    <property type="entry name" value="Beta-mannosidase-like_N2"/>
</dbReference>
<evidence type="ECO:0000313" key="15">
    <source>
        <dbReference type="WBParaSite" id="PgR036_g011_t02"/>
    </source>
</evidence>
<accession>A0A915BDU1</accession>
<organism evidence="14 15">
    <name type="scientific">Parascaris univalens</name>
    <name type="common">Nematode worm</name>
    <dbReference type="NCBI Taxonomy" id="6257"/>
    <lineage>
        <taxon>Eukaryota</taxon>
        <taxon>Metazoa</taxon>
        <taxon>Ecdysozoa</taxon>
        <taxon>Nematoda</taxon>
        <taxon>Chromadorea</taxon>
        <taxon>Rhabditida</taxon>
        <taxon>Spirurina</taxon>
        <taxon>Ascaridomorpha</taxon>
        <taxon>Ascaridoidea</taxon>
        <taxon>Ascarididae</taxon>
        <taxon>Parascaris</taxon>
    </lineage>
</organism>
<dbReference type="InterPro" id="IPR041625">
    <property type="entry name" value="Beta-mannosidase_Ig"/>
</dbReference>
<evidence type="ECO:0000256" key="1">
    <source>
        <dbReference type="ARBA" id="ARBA00000829"/>
    </source>
</evidence>
<reference evidence="15" key="1">
    <citation type="submission" date="2022-11" db="UniProtKB">
        <authorList>
            <consortium name="WormBaseParasite"/>
        </authorList>
    </citation>
    <scope>IDENTIFICATION</scope>
</reference>
<dbReference type="Gene3D" id="2.60.40.10">
    <property type="entry name" value="Immunoglobulins"/>
    <property type="match status" value="2"/>
</dbReference>
<keyword evidence="8" id="KW-0458">Lysosome</keyword>
<dbReference type="InterPro" id="IPR050887">
    <property type="entry name" value="Beta-mannosidase_GH2"/>
</dbReference>
<evidence type="ECO:0000256" key="6">
    <source>
        <dbReference type="ARBA" id="ARBA00022801"/>
    </source>
</evidence>
<dbReference type="InterPro" id="IPR008979">
    <property type="entry name" value="Galactose-bd-like_sf"/>
</dbReference>
<dbReference type="Pfam" id="PF22666">
    <property type="entry name" value="Glyco_hydro_2_N2"/>
    <property type="match status" value="1"/>
</dbReference>
<feature type="domain" description="Beta-mannosidase Ig-fold" evidence="12">
    <location>
        <begin position="842"/>
        <end position="912"/>
    </location>
</feature>
<evidence type="ECO:0000256" key="5">
    <source>
        <dbReference type="ARBA" id="ARBA00022729"/>
    </source>
</evidence>
<dbReference type="SUPFAM" id="SSF49785">
    <property type="entry name" value="Galactose-binding domain-like"/>
    <property type="match status" value="1"/>
</dbReference>
<dbReference type="InterPro" id="IPR017853">
    <property type="entry name" value="GH"/>
</dbReference>
<evidence type="ECO:0000256" key="10">
    <source>
        <dbReference type="ARBA" id="ARBA00033445"/>
    </source>
</evidence>
<proteinExistence type="inferred from homology"/>
<dbReference type="Proteomes" id="UP000887569">
    <property type="component" value="Unplaced"/>
</dbReference>
<name>A0A915BDU1_PARUN</name>
<evidence type="ECO:0000259" key="12">
    <source>
        <dbReference type="Pfam" id="PF17753"/>
    </source>
</evidence>
<feature type="signal peptide" evidence="11">
    <location>
        <begin position="1"/>
        <end position="19"/>
    </location>
</feature>
<evidence type="ECO:0000256" key="7">
    <source>
        <dbReference type="ARBA" id="ARBA00023180"/>
    </source>
</evidence>
<dbReference type="AlphaFoldDB" id="A0A915BDU1"/>
<evidence type="ECO:0000256" key="11">
    <source>
        <dbReference type="SAM" id="SignalP"/>
    </source>
</evidence>
<protein>
    <recommendedName>
        <fullName evidence="4">beta-mannosidase</fullName>
        <ecNumber evidence="4">3.2.1.25</ecNumber>
    </recommendedName>
    <alternativeName>
        <fullName evidence="10">Mannanase</fullName>
    </alternativeName>
</protein>
<comment type="similarity">
    <text evidence="3">Belongs to the glycosyl hydrolase 2 family.</text>
</comment>
<dbReference type="EC" id="3.2.1.25" evidence="4"/>
<dbReference type="GO" id="GO:0004567">
    <property type="term" value="F:beta-mannosidase activity"/>
    <property type="evidence" value="ECO:0007669"/>
    <property type="project" value="UniProtKB-EC"/>
</dbReference>
<dbReference type="SUPFAM" id="SSF49303">
    <property type="entry name" value="beta-Galactosidase/glucuronidase domain"/>
    <property type="match status" value="1"/>
</dbReference>
<dbReference type="WBParaSite" id="PgR036_g011_t02">
    <property type="protein sequence ID" value="PgR036_g011_t02"/>
    <property type="gene ID" value="PgR036_g011"/>
</dbReference>